<evidence type="ECO:0000313" key="2">
    <source>
        <dbReference type="Proteomes" id="UP000593890"/>
    </source>
</evidence>
<organism evidence="1 2">
    <name type="scientific">Solibaculum mannosilyticum</name>
    <dbReference type="NCBI Taxonomy" id="2780922"/>
    <lineage>
        <taxon>Bacteria</taxon>
        <taxon>Bacillati</taxon>
        <taxon>Bacillota</taxon>
        <taxon>Clostridia</taxon>
        <taxon>Eubacteriales</taxon>
        <taxon>Oscillospiraceae</taxon>
        <taxon>Solibaculum</taxon>
    </lineage>
</organism>
<accession>A0A7I8D2X3</accession>
<dbReference type="EMBL" id="AP023321">
    <property type="protein sequence ID" value="BCI61156.1"/>
    <property type="molecule type" value="Genomic_DNA"/>
</dbReference>
<protein>
    <submittedName>
        <fullName evidence="1">Uncharacterized protein</fullName>
    </submittedName>
</protein>
<name>A0A7I8D2X3_9FIRM</name>
<reference evidence="2" key="1">
    <citation type="submission" date="2020-07" db="EMBL/GenBank/DDBJ databases">
        <title>Complete genome sequencing of Clostridia bacterium strain 12CBH8.</title>
        <authorList>
            <person name="Sakamoto M."/>
            <person name="Murakami T."/>
            <person name="Mori H."/>
        </authorList>
    </citation>
    <scope>NUCLEOTIDE SEQUENCE [LARGE SCALE GENOMIC DNA]</scope>
    <source>
        <strain evidence="2">12CBH8</strain>
    </source>
</reference>
<dbReference type="RefSeq" id="WP_281389185.1">
    <property type="nucleotide sequence ID" value="NZ_AP023321.1"/>
</dbReference>
<gene>
    <name evidence="1" type="ORF">C12CBH8_17950</name>
</gene>
<proteinExistence type="predicted"/>
<dbReference type="Proteomes" id="UP000593890">
    <property type="component" value="Chromosome"/>
</dbReference>
<evidence type="ECO:0000313" key="1">
    <source>
        <dbReference type="EMBL" id="BCI61156.1"/>
    </source>
</evidence>
<dbReference type="KEGG" id="sman:C12CBH8_17950"/>
<keyword evidence="2" id="KW-1185">Reference proteome</keyword>
<sequence length="43" mass="5112">MTAMSKRFSSFFNAPYYYGWRILCCRSVLAYRDPRKSLLEAVL</sequence>
<dbReference type="AlphaFoldDB" id="A0A7I8D2X3"/>